<keyword evidence="10" id="KW-1185">Reference proteome</keyword>
<keyword evidence="3 7" id="KW-0812">Transmembrane</keyword>
<keyword evidence="6 7" id="KW-0472">Membrane</keyword>
<dbReference type="OrthoDB" id="2985014at2759"/>
<dbReference type="GO" id="GO:0006820">
    <property type="term" value="P:monoatomic anion transport"/>
    <property type="evidence" value="ECO:0007669"/>
    <property type="project" value="TreeGrafter"/>
</dbReference>
<dbReference type="InterPro" id="IPR050382">
    <property type="entry name" value="MFS_Na/Anion_cotransporter"/>
</dbReference>
<dbReference type="PROSITE" id="PS50850">
    <property type="entry name" value="MFS"/>
    <property type="match status" value="1"/>
</dbReference>
<sequence>MSEDNKHADKGGDLAEMVDNSEMKKPKGWGSRHSLALLGFFGFTLLHGMRVNMSLAIVAMVSHNDGVILKSTDTFPTESFVNGTSTLLLDDKSNGSLLAGSIWNHDNDSQSTEVLSQSTKFDWNEKSQGLVLGSIYWGSLVAKIPGGLFAQRYGGKFCLGIGIFGASVMSLLIPVAAMWNWHALLITRAVQGLFDGFCSPAMHTILAKWAPPSERSKLGTFIYAGGQLGTAIVMVSSGYMIESNFVGGWPAPFYVTGALGATWTIFWLVLASESPDKSSRTSVEEMIFIQKSIGTQPRKAKLAVPWKQVLTSMPVWAIIVANTADAWGFYTFLTELPTYMKTVLHFNIKTNSWLSALPYLISWGFSNMLTQVADHLISSKRFTIVTVRKACETIGHLGSAITLVAASYAGVSKSLTVSLLIIGIAINGATYGGYGVNHVDIAPNHAGVLLGVTSTIANVCGIAAPYVASVFINEQPTLDNWQSVFFITAGIYIFDVIFYLTFASGEVQHWNEPAAP</sequence>
<feature type="transmembrane region" description="Helical" evidence="7">
    <location>
        <begin position="448"/>
        <end position="472"/>
    </location>
</feature>
<gene>
    <name evidence="9" type="ORF">AFUS01_LOCUS43787</name>
</gene>
<evidence type="ECO:0000256" key="1">
    <source>
        <dbReference type="ARBA" id="ARBA00004141"/>
    </source>
</evidence>
<feature type="transmembrane region" description="Helical" evidence="7">
    <location>
        <begin position="130"/>
        <end position="150"/>
    </location>
</feature>
<dbReference type="AlphaFoldDB" id="A0A8J2LLN6"/>
<evidence type="ECO:0000313" key="9">
    <source>
        <dbReference type="EMBL" id="CAG7834263.1"/>
    </source>
</evidence>
<name>A0A8J2LLN6_9HEXA</name>
<dbReference type="InterPro" id="IPR020846">
    <property type="entry name" value="MFS_dom"/>
</dbReference>
<feature type="transmembrane region" description="Helical" evidence="7">
    <location>
        <begin position="157"/>
        <end position="179"/>
    </location>
</feature>
<evidence type="ECO:0000256" key="3">
    <source>
        <dbReference type="ARBA" id="ARBA00022692"/>
    </source>
</evidence>
<evidence type="ECO:0000256" key="5">
    <source>
        <dbReference type="ARBA" id="ARBA00022989"/>
    </source>
</evidence>
<dbReference type="PANTHER" id="PTHR11662">
    <property type="entry name" value="SOLUTE CARRIER FAMILY 17"/>
    <property type="match status" value="1"/>
</dbReference>
<comment type="caution">
    <text evidence="9">The sequence shown here is derived from an EMBL/GenBank/DDBJ whole genome shotgun (WGS) entry which is preliminary data.</text>
</comment>
<feature type="transmembrane region" description="Helical" evidence="7">
    <location>
        <begin position="185"/>
        <end position="206"/>
    </location>
</feature>
<keyword evidence="4" id="KW-0769">Symport</keyword>
<dbReference type="PANTHER" id="PTHR11662:SF399">
    <property type="entry name" value="FI19708P1-RELATED"/>
    <property type="match status" value="1"/>
</dbReference>
<dbReference type="CDD" id="cd17318">
    <property type="entry name" value="MFS_SLC17"/>
    <property type="match status" value="1"/>
</dbReference>
<proteinExistence type="predicted"/>
<comment type="subcellular location">
    <subcellularLocation>
        <location evidence="1">Membrane</location>
        <topology evidence="1">Multi-pass membrane protein</topology>
    </subcellularLocation>
</comment>
<evidence type="ECO:0000313" key="10">
    <source>
        <dbReference type="Proteomes" id="UP000708208"/>
    </source>
</evidence>
<dbReference type="GO" id="GO:0015293">
    <property type="term" value="F:symporter activity"/>
    <property type="evidence" value="ECO:0007669"/>
    <property type="project" value="UniProtKB-KW"/>
</dbReference>
<feature type="transmembrane region" description="Helical" evidence="7">
    <location>
        <begin position="417"/>
        <end position="436"/>
    </location>
</feature>
<feature type="domain" description="Major facilitator superfamily (MFS) profile" evidence="8">
    <location>
        <begin position="71"/>
        <end position="507"/>
    </location>
</feature>
<evidence type="ECO:0000256" key="2">
    <source>
        <dbReference type="ARBA" id="ARBA00022448"/>
    </source>
</evidence>
<dbReference type="GO" id="GO:0016020">
    <property type="term" value="C:membrane"/>
    <property type="evidence" value="ECO:0007669"/>
    <property type="project" value="UniProtKB-SubCell"/>
</dbReference>
<dbReference type="EMBL" id="CAJVCH010570173">
    <property type="protein sequence ID" value="CAG7834263.1"/>
    <property type="molecule type" value="Genomic_DNA"/>
</dbReference>
<keyword evidence="5 7" id="KW-1133">Transmembrane helix</keyword>
<dbReference type="FunFam" id="1.20.1250.20:FF:000003">
    <property type="entry name" value="Solute carrier family 17 member 3"/>
    <property type="match status" value="1"/>
</dbReference>
<evidence type="ECO:0000259" key="8">
    <source>
        <dbReference type="PROSITE" id="PS50850"/>
    </source>
</evidence>
<evidence type="ECO:0000256" key="7">
    <source>
        <dbReference type="SAM" id="Phobius"/>
    </source>
</evidence>
<dbReference type="Proteomes" id="UP000708208">
    <property type="component" value="Unassembled WGS sequence"/>
</dbReference>
<dbReference type="InterPro" id="IPR011701">
    <property type="entry name" value="MFS"/>
</dbReference>
<feature type="transmembrane region" description="Helical" evidence="7">
    <location>
        <begin position="253"/>
        <end position="270"/>
    </location>
</feature>
<evidence type="ECO:0000256" key="6">
    <source>
        <dbReference type="ARBA" id="ARBA00023136"/>
    </source>
</evidence>
<feature type="transmembrane region" description="Helical" evidence="7">
    <location>
        <begin position="218"/>
        <end position="241"/>
    </location>
</feature>
<protein>
    <recommendedName>
        <fullName evidence="8">Major facilitator superfamily (MFS) profile domain-containing protein</fullName>
    </recommendedName>
</protein>
<feature type="transmembrane region" description="Helical" evidence="7">
    <location>
        <begin position="484"/>
        <end position="502"/>
    </location>
</feature>
<keyword evidence="2" id="KW-0813">Transport</keyword>
<reference evidence="9" key="1">
    <citation type="submission" date="2021-06" db="EMBL/GenBank/DDBJ databases">
        <authorList>
            <person name="Hodson N. C."/>
            <person name="Mongue J. A."/>
            <person name="Jaron S. K."/>
        </authorList>
    </citation>
    <scope>NUCLEOTIDE SEQUENCE</scope>
</reference>
<accession>A0A8J2LLN6</accession>
<evidence type="ECO:0000256" key="4">
    <source>
        <dbReference type="ARBA" id="ARBA00022847"/>
    </source>
</evidence>
<feature type="transmembrane region" description="Helical" evidence="7">
    <location>
        <begin position="35"/>
        <end position="61"/>
    </location>
</feature>
<organism evidence="9 10">
    <name type="scientific">Allacma fusca</name>
    <dbReference type="NCBI Taxonomy" id="39272"/>
    <lineage>
        <taxon>Eukaryota</taxon>
        <taxon>Metazoa</taxon>
        <taxon>Ecdysozoa</taxon>
        <taxon>Arthropoda</taxon>
        <taxon>Hexapoda</taxon>
        <taxon>Collembola</taxon>
        <taxon>Symphypleona</taxon>
        <taxon>Sminthuridae</taxon>
        <taxon>Allacma</taxon>
    </lineage>
</organism>
<dbReference type="Pfam" id="PF07690">
    <property type="entry name" value="MFS_1"/>
    <property type="match status" value="1"/>
</dbReference>